<evidence type="ECO:0000259" key="6">
    <source>
        <dbReference type="PROSITE" id="PS50103"/>
    </source>
</evidence>
<feature type="zinc finger region" description="C3H1-type" evidence="5">
    <location>
        <begin position="54"/>
        <end position="82"/>
    </location>
</feature>
<dbReference type="GO" id="GO:0003677">
    <property type="term" value="F:DNA binding"/>
    <property type="evidence" value="ECO:0007669"/>
    <property type="project" value="UniProtKB-KW"/>
</dbReference>
<feature type="domain" description="C3H1-type" evidence="6">
    <location>
        <begin position="54"/>
        <end position="82"/>
    </location>
</feature>
<accession>A0A1D6FZC9</accession>
<evidence type="ECO:0000313" key="7">
    <source>
        <dbReference type="EMBL" id="AQK96641.1"/>
    </source>
</evidence>
<dbReference type="InterPro" id="IPR050974">
    <property type="entry name" value="Plant_ZF_CCCH"/>
</dbReference>
<evidence type="ECO:0000256" key="1">
    <source>
        <dbReference type="ARBA" id="ARBA00022723"/>
    </source>
</evidence>
<keyword evidence="3 5" id="KW-0862">Zinc</keyword>
<gene>
    <name evidence="7" type="ORF">ZEAMMB73_Zm00001d011355</name>
</gene>
<name>A0A1D6FZC9_MAIZE</name>
<dbReference type="PANTHER" id="PTHR12506">
    <property type="entry name" value="PROTEIN PHOSPHATASE RELATED"/>
    <property type="match status" value="1"/>
</dbReference>
<evidence type="ECO:0000256" key="5">
    <source>
        <dbReference type="PROSITE-ProRule" id="PRU00723"/>
    </source>
</evidence>
<dbReference type="GO" id="GO:0008270">
    <property type="term" value="F:zinc ion binding"/>
    <property type="evidence" value="ECO:0007669"/>
    <property type="project" value="UniProtKB-KW"/>
</dbReference>
<dbReference type="Pfam" id="PF00642">
    <property type="entry name" value="zf-CCCH"/>
    <property type="match status" value="1"/>
</dbReference>
<dbReference type="Pfam" id="PF14608">
    <property type="entry name" value="zf-CCCH_2"/>
    <property type="match status" value="1"/>
</dbReference>
<dbReference type="InterPro" id="IPR000571">
    <property type="entry name" value="Znf_CCCH"/>
</dbReference>
<evidence type="ECO:0000256" key="4">
    <source>
        <dbReference type="ARBA" id="ARBA00023125"/>
    </source>
</evidence>
<dbReference type="PROSITE" id="PS50103">
    <property type="entry name" value="ZF_C3H1"/>
    <property type="match status" value="1"/>
</dbReference>
<keyword evidence="4" id="KW-0238">DNA-binding</keyword>
<dbReference type="InterPro" id="IPR036855">
    <property type="entry name" value="Znf_CCCH_sf"/>
</dbReference>
<proteinExistence type="predicted"/>
<evidence type="ECO:0000256" key="2">
    <source>
        <dbReference type="ARBA" id="ARBA00022771"/>
    </source>
</evidence>
<organism evidence="7">
    <name type="scientific">Zea mays</name>
    <name type="common">Maize</name>
    <dbReference type="NCBI Taxonomy" id="4577"/>
    <lineage>
        <taxon>Eukaryota</taxon>
        <taxon>Viridiplantae</taxon>
        <taxon>Streptophyta</taxon>
        <taxon>Embryophyta</taxon>
        <taxon>Tracheophyta</taxon>
        <taxon>Spermatophyta</taxon>
        <taxon>Magnoliopsida</taxon>
        <taxon>Liliopsida</taxon>
        <taxon>Poales</taxon>
        <taxon>Poaceae</taxon>
        <taxon>PACMAD clade</taxon>
        <taxon>Panicoideae</taxon>
        <taxon>Andropogonodae</taxon>
        <taxon>Andropogoneae</taxon>
        <taxon>Tripsacinae</taxon>
        <taxon>Zea</taxon>
    </lineage>
</organism>
<sequence length="150" mass="16242">MLKILILSDQGNQIVLCKFKSKCKFNHPKDMVNALGTGTNNESLIADSAVLPVRPSEPICVFYAKTGKCKFGAICKFNHPKDIKTSPLIAKETIYTATTDAADAPTEACNAKGLPIRQGEVDCSFYMKTAANMVLFVASTILIGQGQLRI</sequence>
<dbReference type="Gene3D" id="4.10.1000.10">
    <property type="entry name" value="Zinc finger, CCCH-type"/>
    <property type="match status" value="1"/>
</dbReference>
<reference evidence="7" key="1">
    <citation type="submission" date="2015-12" db="EMBL/GenBank/DDBJ databases">
        <title>Update maize B73 reference genome by single molecule sequencing technologies.</title>
        <authorList>
            <consortium name="Maize Genome Sequencing Project"/>
            <person name="Ware D."/>
        </authorList>
    </citation>
    <scope>NUCLEOTIDE SEQUENCE</scope>
    <source>
        <tissue evidence="7">Seedling</tissue>
    </source>
</reference>
<dbReference type="PANTHER" id="PTHR12506:SF82">
    <property type="entry name" value="ZINC FINGER CCCH DOMAIN-CONTAINING PROTEIN 64-RELATED"/>
    <property type="match status" value="1"/>
</dbReference>
<dbReference type="EMBL" id="CM000784">
    <property type="protein sequence ID" value="AQK96641.1"/>
    <property type="molecule type" value="Genomic_DNA"/>
</dbReference>
<keyword evidence="2 5" id="KW-0863">Zinc-finger</keyword>
<evidence type="ECO:0000256" key="3">
    <source>
        <dbReference type="ARBA" id="ARBA00022833"/>
    </source>
</evidence>
<dbReference type="SUPFAM" id="SSF90229">
    <property type="entry name" value="CCCH zinc finger"/>
    <property type="match status" value="1"/>
</dbReference>
<dbReference type="SMART" id="SM00356">
    <property type="entry name" value="ZnF_C3H1"/>
    <property type="match status" value="1"/>
</dbReference>
<dbReference type="GO" id="GO:0003729">
    <property type="term" value="F:mRNA binding"/>
    <property type="evidence" value="ECO:0007669"/>
    <property type="project" value="UniProtKB-ARBA"/>
</dbReference>
<keyword evidence="1 5" id="KW-0479">Metal-binding</keyword>
<dbReference type="AlphaFoldDB" id="A0A1D6FZC9"/>
<protein>
    <submittedName>
        <fullName evidence="7">Zinc finger CCCH domain-containing protein 37</fullName>
    </submittedName>
</protein>
<dbReference type="ExpressionAtlas" id="A0A1D6FZC9">
    <property type="expression patterns" value="baseline and differential"/>
</dbReference>